<evidence type="ECO:0000256" key="1">
    <source>
        <dbReference type="SAM" id="MobiDB-lite"/>
    </source>
</evidence>
<name>K0SN99_THAOC</name>
<keyword evidence="3" id="KW-1185">Reference proteome</keyword>
<feature type="compositionally biased region" description="Gly residues" evidence="1">
    <location>
        <begin position="8"/>
        <end position="21"/>
    </location>
</feature>
<evidence type="ECO:0000313" key="2">
    <source>
        <dbReference type="EMBL" id="EJK67693.1"/>
    </source>
</evidence>
<dbReference type="Proteomes" id="UP000266841">
    <property type="component" value="Unassembled WGS sequence"/>
</dbReference>
<feature type="compositionally biased region" description="Basic and acidic residues" evidence="1">
    <location>
        <begin position="163"/>
        <end position="178"/>
    </location>
</feature>
<sequence length="340" mass="35088">RCGPEGAVRGGGPGVGVGGAQGQEAREGVDRVRGDTLPKPTIAEDAVLLNVAKEKPAKKKKVQTTLFPPPAAATTTADEGVGPTEEEETGDSHNEHSGVRRRSACSKDSEEATSTAETANKRKRVSESPPRDERREAGLVFNLKKRHRGGGGCGEIPTAETAGGRRSELSDDELRSDFSDDDEGGECDAAVAARGDGTKKNSMERYLQRGQRQNTGRADSIASFGGDEPAASGRGGAGPDAPCDAAQLRLPRPVSKDEGPAGEPGGAEGGGGRPSGGKRQSYLFGKGPPAAAAIDDGTADEVCAATGRQEDDDDVGPPIGPAGGAKGRQRSIRSWFRPKK</sequence>
<feature type="region of interest" description="Disordered" evidence="1">
    <location>
        <begin position="1"/>
        <end position="340"/>
    </location>
</feature>
<proteinExistence type="predicted"/>
<feature type="compositionally biased region" description="Basic and acidic residues" evidence="1">
    <location>
        <begin position="125"/>
        <end position="137"/>
    </location>
</feature>
<protein>
    <submittedName>
        <fullName evidence="2">Uncharacterized protein</fullName>
    </submittedName>
</protein>
<organism evidence="2 3">
    <name type="scientific">Thalassiosira oceanica</name>
    <name type="common">Marine diatom</name>
    <dbReference type="NCBI Taxonomy" id="159749"/>
    <lineage>
        <taxon>Eukaryota</taxon>
        <taxon>Sar</taxon>
        <taxon>Stramenopiles</taxon>
        <taxon>Ochrophyta</taxon>
        <taxon>Bacillariophyta</taxon>
        <taxon>Coscinodiscophyceae</taxon>
        <taxon>Thalassiosirophycidae</taxon>
        <taxon>Thalassiosirales</taxon>
        <taxon>Thalassiosiraceae</taxon>
        <taxon>Thalassiosira</taxon>
    </lineage>
</organism>
<dbReference type="AlphaFoldDB" id="K0SN99"/>
<reference evidence="2 3" key="1">
    <citation type="journal article" date="2012" name="Genome Biol.">
        <title>Genome and low-iron response of an oceanic diatom adapted to chronic iron limitation.</title>
        <authorList>
            <person name="Lommer M."/>
            <person name="Specht M."/>
            <person name="Roy A.S."/>
            <person name="Kraemer L."/>
            <person name="Andreson R."/>
            <person name="Gutowska M.A."/>
            <person name="Wolf J."/>
            <person name="Bergner S.V."/>
            <person name="Schilhabel M.B."/>
            <person name="Klostermeier U.C."/>
            <person name="Beiko R.G."/>
            <person name="Rosenstiel P."/>
            <person name="Hippler M."/>
            <person name="Laroche J."/>
        </authorList>
    </citation>
    <scope>NUCLEOTIDE SEQUENCE [LARGE SCALE GENOMIC DNA]</scope>
    <source>
        <strain evidence="2 3">CCMP1005</strain>
    </source>
</reference>
<feature type="compositionally biased region" description="Low complexity" evidence="1">
    <location>
        <begin position="72"/>
        <end position="83"/>
    </location>
</feature>
<feature type="compositionally biased region" description="Basic and acidic residues" evidence="1">
    <location>
        <begin position="24"/>
        <end position="36"/>
    </location>
</feature>
<evidence type="ECO:0000313" key="3">
    <source>
        <dbReference type="Proteomes" id="UP000266841"/>
    </source>
</evidence>
<comment type="caution">
    <text evidence="2">The sequence shown here is derived from an EMBL/GenBank/DDBJ whole genome shotgun (WGS) entry which is preliminary data.</text>
</comment>
<feature type="compositionally biased region" description="Gly residues" evidence="1">
    <location>
        <begin position="262"/>
        <end position="275"/>
    </location>
</feature>
<dbReference type="EMBL" id="AGNL01012770">
    <property type="protein sequence ID" value="EJK67693.1"/>
    <property type="molecule type" value="Genomic_DNA"/>
</dbReference>
<feature type="compositionally biased region" description="Basic residues" evidence="1">
    <location>
        <begin position="327"/>
        <end position="340"/>
    </location>
</feature>
<accession>K0SN99</accession>
<gene>
    <name evidence="2" type="ORF">THAOC_11239</name>
</gene>
<feature type="compositionally biased region" description="Basic and acidic residues" evidence="1">
    <location>
        <begin position="196"/>
        <end position="207"/>
    </location>
</feature>
<feature type="non-terminal residue" evidence="2">
    <location>
        <position position="1"/>
    </location>
</feature>